<dbReference type="OrthoDB" id="2053372at2"/>
<sequence length="162" mass="18718">MSTLYELTENYTQLQDMLLSEEYDEQAIADTMEITEFEIEEKAENYAKIMKNIDGDIVAIEEEIKRLTERKKRYEARKKVLSDNLFTAMKITGNTKFKTPMFSFSIAKNGGKQSIDVFGDVPEDYKKIVAETDNEKIRKALEGGETLKFAILKERGEHLSIR</sequence>
<reference evidence="2 3" key="1">
    <citation type="submission" date="2016-01" db="EMBL/GenBank/DDBJ databases">
        <title>Genome sequence of Clostridium neopropionicum X4, DSM-3847.</title>
        <authorList>
            <person name="Poehlein A."/>
            <person name="Beck M.H."/>
            <person name="Bengelsdorf F.R."/>
            <person name="Daniel R."/>
            <person name="Duerre P."/>
        </authorList>
    </citation>
    <scope>NUCLEOTIDE SEQUENCE [LARGE SCALE GENOMIC DNA]</scope>
    <source>
        <strain evidence="2 3">DSM-3847</strain>
    </source>
</reference>
<organism evidence="2 3">
    <name type="scientific">Anaerotignum neopropionicum</name>
    <dbReference type="NCBI Taxonomy" id="36847"/>
    <lineage>
        <taxon>Bacteria</taxon>
        <taxon>Bacillati</taxon>
        <taxon>Bacillota</taxon>
        <taxon>Clostridia</taxon>
        <taxon>Lachnospirales</taxon>
        <taxon>Anaerotignaceae</taxon>
        <taxon>Anaerotignum</taxon>
    </lineage>
</organism>
<protein>
    <recommendedName>
        <fullName evidence="4">Siphovirus Gp157</fullName>
    </recommendedName>
</protein>
<gene>
    <name evidence="2" type="ORF">CLNEO_05250</name>
</gene>
<dbReference type="AlphaFoldDB" id="A0A136WJ89"/>
<dbReference type="STRING" id="36847.CLNEO_05250"/>
<keyword evidence="3" id="KW-1185">Reference proteome</keyword>
<dbReference type="InterPro" id="IPR008840">
    <property type="entry name" value="Sipho_Gp157"/>
</dbReference>
<dbReference type="Proteomes" id="UP000070539">
    <property type="component" value="Unassembled WGS sequence"/>
</dbReference>
<evidence type="ECO:0000313" key="3">
    <source>
        <dbReference type="Proteomes" id="UP000070539"/>
    </source>
</evidence>
<keyword evidence="1" id="KW-0175">Coiled coil</keyword>
<evidence type="ECO:0000313" key="2">
    <source>
        <dbReference type="EMBL" id="KXL54419.1"/>
    </source>
</evidence>
<dbReference type="RefSeq" id="WP_066083964.1">
    <property type="nucleotide sequence ID" value="NZ_LRVM01000001.1"/>
</dbReference>
<name>A0A136WJ89_9FIRM</name>
<comment type="caution">
    <text evidence="2">The sequence shown here is derived from an EMBL/GenBank/DDBJ whole genome shotgun (WGS) entry which is preliminary data.</text>
</comment>
<accession>A0A136WJ89</accession>
<evidence type="ECO:0008006" key="4">
    <source>
        <dbReference type="Google" id="ProtNLM"/>
    </source>
</evidence>
<dbReference type="EMBL" id="LRVM01000001">
    <property type="protein sequence ID" value="KXL54419.1"/>
    <property type="molecule type" value="Genomic_DNA"/>
</dbReference>
<dbReference type="Pfam" id="PF05565">
    <property type="entry name" value="Sipho_Gp157"/>
    <property type="match status" value="1"/>
</dbReference>
<feature type="coiled-coil region" evidence="1">
    <location>
        <begin position="50"/>
        <end position="84"/>
    </location>
</feature>
<proteinExistence type="predicted"/>
<evidence type="ECO:0000256" key="1">
    <source>
        <dbReference type="SAM" id="Coils"/>
    </source>
</evidence>